<dbReference type="InterPro" id="IPR017853">
    <property type="entry name" value="GH"/>
</dbReference>
<dbReference type="InterPro" id="IPR006047">
    <property type="entry name" value="GH13_cat_dom"/>
</dbReference>
<dbReference type="Pfam" id="PF00128">
    <property type="entry name" value="Alpha-amylase"/>
    <property type="match status" value="1"/>
</dbReference>
<evidence type="ECO:0000313" key="3">
    <source>
        <dbReference type="Proteomes" id="UP000290407"/>
    </source>
</evidence>
<dbReference type="PANTHER" id="PTHR10357">
    <property type="entry name" value="ALPHA-AMYLASE FAMILY MEMBER"/>
    <property type="match status" value="1"/>
</dbReference>
<dbReference type="PANTHER" id="PTHR10357:SF216">
    <property type="entry name" value="MALTOOLIGOSYL TREHALOSE SYNTHASE-RELATED"/>
    <property type="match status" value="1"/>
</dbReference>
<dbReference type="Gene3D" id="3.30.750.90">
    <property type="match status" value="1"/>
</dbReference>
<dbReference type="GO" id="GO:0030980">
    <property type="term" value="P:alpha-glucan catabolic process"/>
    <property type="evidence" value="ECO:0007669"/>
    <property type="project" value="TreeGrafter"/>
</dbReference>
<accession>A0A4Q2UIF3</accession>
<sequence length="904" mass="103400">MYNPVSTYRFQFNSTFTLSKLDRLLPYLEALGIKTIYGSPIYVSTPQSSHGYDAVDPTRINPEIGTEAELRAISERLRAAGMGWFQDIVPNHMAYHPTNEWLMDMLEKGGMSRYARFFETSLSSSFFRGRIEAPFLPGPLDQSIADGALTLAYVDDRLVLQVQGNTLPLNPGGYAKVIRAGAGEPNTALQQLLDLIDQLKHNDEPEAYAVAWDEFRQQLVALMKNEATATYIQSAIDQINESSELMTDLATSQYYQFRTEPETRREMNYRRFFTVNGLICLNMRDQAVFDAYHALTKRLVDEGLFQGLRVDHVDGLYDPTQYLDRLRERMGPDTYLIVEKILQADEDMPHHWPIEGASGYEFLAMVNNLLTDTRSEPAFRAFYRQLVGNETSVHDQVRDRKAFFLAQYMGGELDNLYHYFRSLNLADEAALAQLREGQLKQTIGEVLVRCPVYRYYGNQLPLPTDEANALRAILAETLEKRPELTDAAALLDDVLLTRPQTADADYNGRARRFYQRLMQFSSPLMAKGVEDTLLYTYNAFVGHNEVGDAPERHGMRPDAFHQLMQHRQQHWPLAMNTTTTHDTKRGEDVRARLNVLTDLSDEWLTEVQQWLAILAETNSSADAYAGVPDANDAYFMLQNMIGGYPMPGQHDDDFRNRFGLYMGKALQEAKRHTTGWTVEETYHEGIRRFIDRMFDQQSEFWQRFEPFHRRVADLGVLNSLVQTTLKCTCPGVPDVYQGAENWDLSLVDPDNRRPIDFDRRLRFLDALGEPSSADWADLWANRFDSRIKLALLRTLLHLRREHETLFAEGAYLPLPVAGTYSDHVLAFSRQLDTDWCVVVVPLHVAQLVRQQQQPDARLLDWQDTRITLPADAPSSWTSRLTGESVSELSLQTLFRALPISVLTS</sequence>
<comment type="caution">
    <text evidence="2">The sequence shown here is derived from an EMBL/GenBank/DDBJ whole genome shotgun (WGS) entry which is preliminary data.</text>
</comment>
<feature type="domain" description="Glycosyl hydrolase family 13 catalytic" evidence="1">
    <location>
        <begin position="4"/>
        <end position="793"/>
    </location>
</feature>
<name>A0A4Q2UIF3_9BACT</name>
<reference evidence="2 3" key="1">
    <citation type="submission" date="2019-01" db="EMBL/GenBank/DDBJ databases">
        <title>Spirosoma flava sp. nov., a propanil-degrading bacterium isolated from herbicide-contaminated soil.</title>
        <authorList>
            <person name="Zhang L."/>
            <person name="Jiang J.-D."/>
        </authorList>
    </citation>
    <scope>NUCLEOTIDE SEQUENCE [LARGE SCALE GENOMIC DNA]</scope>
    <source>
        <strain evidence="2 3">TY50</strain>
    </source>
</reference>
<dbReference type="InterPro" id="IPR012767">
    <property type="entry name" value="Trehalose_TreY"/>
</dbReference>
<dbReference type="Gene3D" id="3.20.20.80">
    <property type="entry name" value="Glycosidases"/>
    <property type="match status" value="3"/>
</dbReference>
<gene>
    <name evidence="2" type="primary">treY</name>
    <name evidence="2" type="ORF">EQG79_24500</name>
</gene>
<keyword evidence="3" id="KW-1185">Reference proteome</keyword>
<dbReference type="EMBL" id="SBLB01000008">
    <property type="protein sequence ID" value="RYC67281.1"/>
    <property type="molecule type" value="Genomic_DNA"/>
</dbReference>
<dbReference type="NCBIfam" id="TIGR02401">
    <property type="entry name" value="trehalose_TreY"/>
    <property type="match status" value="1"/>
</dbReference>
<dbReference type="SMART" id="SM00642">
    <property type="entry name" value="Aamy"/>
    <property type="match status" value="1"/>
</dbReference>
<organism evidence="2 3">
    <name type="scientific">Spirosoma sordidisoli</name>
    <dbReference type="NCBI Taxonomy" id="2502893"/>
    <lineage>
        <taxon>Bacteria</taxon>
        <taxon>Pseudomonadati</taxon>
        <taxon>Bacteroidota</taxon>
        <taxon>Cytophagia</taxon>
        <taxon>Cytophagales</taxon>
        <taxon>Cytophagaceae</taxon>
        <taxon>Spirosoma</taxon>
    </lineage>
</organism>
<dbReference type="Gene3D" id="3.30.1590.10">
    <property type="entry name" value="Maltooligosyl trehalose synthase, domain 2"/>
    <property type="match status" value="1"/>
</dbReference>
<proteinExistence type="predicted"/>
<dbReference type="GO" id="GO:0047470">
    <property type="term" value="F:(1,4)-alpha-D-glucan 1-alpha-D-glucosylmutase activity"/>
    <property type="evidence" value="ECO:0007669"/>
    <property type="project" value="TreeGrafter"/>
</dbReference>
<dbReference type="RefSeq" id="WP_129605111.1">
    <property type="nucleotide sequence ID" value="NZ_SBLB01000008.1"/>
</dbReference>
<protein>
    <submittedName>
        <fullName evidence="2">Malto-oligosyltrehalose synthase</fullName>
    </submittedName>
</protein>
<dbReference type="SUPFAM" id="SSF51445">
    <property type="entry name" value="(Trans)glycosidases"/>
    <property type="match status" value="1"/>
</dbReference>
<dbReference type="Proteomes" id="UP000290407">
    <property type="component" value="Unassembled WGS sequence"/>
</dbReference>
<evidence type="ECO:0000259" key="1">
    <source>
        <dbReference type="SMART" id="SM00642"/>
    </source>
</evidence>
<dbReference type="CDD" id="cd11336">
    <property type="entry name" value="AmyAc_MTSase"/>
    <property type="match status" value="1"/>
</dbReference>
<dbReference type="AlphaFoldDB" id="A0A4Q2UIF3"/>
<evidence type="ECO:0000313" key="2">
    <source>
        <dbReference type="EMBL" id="RYC67281.1"/>
    </source>
</evidence>
<dbReference type="GO" id="GO:0005992">
    <property type="term" value="P:trehalose biosynthetic process"/>
    <property type="evidence" value="ECO:0007669"/>
    <property type="project" value="TreeGrafter"/>
</dbReference>